<protein>
    <submittedName>
        <fullName evidence="2">Uncharacterized protein</fullName>
    </submittedName>
</protein>
<feature type="compositionally biased region" description="Polar residues" evidence="1">
    <location>
        <begin position="696"/>
        <end position="712"/>
    </location>
</feature>
<feature type="compositionally biased region" description="Low complexity" evidence="1">
    <location>
        <begin position="418"/>
        <end position="431"/>
    </location>
</feature>
<feature type="compositionally biased region" description="Gly residues" evidence="1">
    <location>
        <begin position="573"/>
        <end position="584"/>
    </location>
</feature>
<evidence type="ECO:0000313" key="3">
    <source>
        <dbReference type="Proteomes" id="UP000613740"/>
    </source>
</evidence>
<sequence>MDANQGDEWQWDELREEDFLFNPEAADGAGAAAAAMQLAQEAEGAGAAGAADADAAGGAAAAAAVGGIQPADEEEAAAAAGGGAAGEQLPAGGLNQPQQQQGAVADLVAAQLHAVVQAIPDVLAQAGIPLHGGQAAQPHPQPQLPPHQLLLPAGLPGTGGLLLLIQQGQQAQGLPPQVAHFLINQQQPWLAATVAADVHQQPLAAAAAAAADVAAPAGAAGVGGWLSRQALQLLLAWAMWSLPFVAAVAVGRVPTGRQALQAGLVDELAGLEEAISCAKALAKLPKDVPVYKHPLRRLPWQLHLFSRPGLVEGSGGGGGGGGTIMGGLAEVGAVVALAAVAAGLPVTAGQKALGAATGAAVVGGSGAATAARNGLDFEREEEVRSLLASGEPRAYGAGAVALAAQAGPRLRNVSVAAAAAPDPPQQQKAADGSASRKKPEAVIGIDFGTSASGYAAVALPPQVAAAGGVSAATAASTSSQQPAATAASTSTSASNPLLQLRPVTCDQWPDDPTGGDVKTKTALLYRGSKVDAWGWSAWRRWMAMSDSERRQGGYSYLEGFKLLLLEGGSSSSGVGGNSSSGVGGSSSNDPVASGVSTQLPPGLTATQVASDFLSELRRFATKRLRKTMSGASLDTATLVWCVTVPAMWDEAVKQRLRSAANRAGMVTSANPESLVLALEPEAAAVTVAASAPQRQQQLSQVTPASVRQQDSHQPGLKHQLADGDVVLVVDCGGGTADITLHEVVLTNGGGGSAAAVHLLEAAVGKGVLAGGRYVDSALWGLLRGGVVGPALWDEWQHQQPGEWTDLASRWETTKRVMKGAVELQLPPGLVDMLQRRQHEGGAEESSGGGASVPERQASDSSGGVTLCPTTGVVELSAAVMEKVVFGPVMEEIVAAAGEVKASGLGSGKRANKVLLAGGFANSKLLQRRLLRLADEWGVPLLLPPNPGAAVVTDGAFCKFVQCGQLIGTDEVVKRTGSPFSSRANGVGLQLYATPAPTPRYVRELGMQRVAEVSLELPAGWRKSVERRDDYEIEVEMRFGTAEITMVGRDPRTRNAVAVRVDWR</sequence>
<dbReference type="PANTHER" id="PTHR14187">
    <property type="entry name" value="ALPHA KINASE/ELONGATION FACTOR 2 KINASE"/>
    <property type="match status" value="1"/>
</dbReference>
<dbReference type="Gene3D" id="3.90.226.10">
    <property type="entry name" value="2-enoyl-CoA Hydratase, Chain A, domain 1"/>
    <property type="match status" value="1"/>
</dbReference>
<dbReference type="Gene3D" id="3.30.420.40">
    <property type="match status" value="1"/>
</dbReference>
<organism evidence="2 3">
    <name type="scientific">Chlamydomonas schloesseri</name>
    <dbReference type="NCBI Taxonomy" id="2026947"/>
    <lineage>
        <taxon>Eukaryota</taxon>
        <taxon>Viridiplantae</taxon>
        <taxon>Chlorophyta</taxon>
        <taxon>core chlorophytes</taxon>
        <taxon>Chlorophyceae</taxon>
        <taxon>CS clade</taxon>
        <taxon>Chlamydomonadales</taxon>
        <taxon>Chlamydomonadaceae</taxon>
        <taxon>Chlamydomonas</taxon>
    </lineage>
</organism>
<keyword evidence="3" id="KW-1185">Reference proteome</keyword>
<dbReference type="SUPFAM" id="SSF53067">
    <property type="entry name" value="Actin-like ATPase domain"/>
    <property type="match status" value="2"/>
</dbReference>
<feature type="region of interest" description="Disordered" evidence="1">
    <location>
        <begin position="696"/>
        <end position="717"/>
    </location>
</feature>
<dbReference type="Proteomes" id="UP000613740">
    <property type="component" value="Unassembled WGS sequence"/>
</dbReference>
<accession>A0A835W577</accession>
<reference evidence="2" key="1">
    <citation type="journal article" date="2020" name="bioRxiv">
        <title>Comparative genomics of Chlamydomonas.</title>
        <authorList>
            <person name="Craig R.J."/>
            <person name="Hasan A.R."/>
            <person name="Ness R.W."/>
            <person name="Keightley P.D."/>
        </authorList>
    </citation>
    <scope>NUCLEOTIDE SEQUENCE</scope>
    <source>
        <strain evidence="2">CCAP 11/173</strain>
    </source>
</reference>
<evidence type="ECO:0000256" key="1">
    <source>
        <dbReference type="SAM" id="MobiDB-lite"/>
    </source>
</evidence>
<feature type="region of interest" description="Disordered" evidence="1">
    <location>
        <begin position="571"/>
        <end position="600"/>
    </location>
</feature>
<gene>
    <name evidence="2" type="ORF">HYH02_011206</name>
</gene>
<proteinExistence type="predicted"/>
<name>A0A835W577_9CHLO</name>
<dbReference type="OrthoDB" id="542576at2759"/>
<dbReference type="EMBL" id="JAEHOD010000046">
    <property type="protein sequence ID" value="KAG2437564.1"/>
    <property type="molecule type" value="Genomic_DNA"/>
</dbReference>
<feature type="region of interest" description="Disordered" evidence="1">
    <location>
        <begin position="74"/>
        <end position="97"/>
    </location>
</feature>
<dbReference type="AlphaFoldDB" id="A0A835W577"/>
<dbReference type="PANTHER" id="PTHR14187:SF5">
    <property type="entry name" value="HEAT SHOCK 70 KDA PROTEIN 12A"/>
    <property type="match status" value="1"/>
</dbReference>
<feature type="region of interest" description="Disordered" evidence="1">
    <location>
        <begin position="418"/>
        <end position="437"/>
    </location>
</feature>
<dbReference type="InterPro" id="IPR043129">
    <property type="entry name" value="ATPase_NBD"/>
</dbReference>
<evidence type="ECO:0000313" key="2">
    <source>
        <dbReference type="EMBL" id="KAG2437564.1"/>
    </source>
</evidence>
<comment type="caution">
    <text evidence="2">The sequence shown here is derived from an EMBL/GenBank/DDBJ whole genome shotgun (WGS) entry which is preliminary data.</text>
</comment>
<feature type="region of interest" description="Disordered" evidence="1">
    <location>
        <begin position="837"/>
        <end position="863"/>
    </location>
</feature>